<dbReference type="EMBL" id="LC625835">
    <property type="protein sequence ID" value="BCU03495.1"/>
    <property type="molecule type" value="Genomic_DNA"/>
</dbReference>
<keyword evidence="1" id="KW-0472">Membrane</keyword>
<feature type="transmembrane region" description="Helical" evidence="1">
    <location>
        <begin position="49"/>
        <end position="74"/>
    </location>
</feature>
<reference evidence="2" key="1">
    <citation type="submission" date="2021-04" db="EMBL/GenBank/DDBJ databases">
        <title>Draft Genome Sequence of Pandoravirus japonicus, Isolated from the Sabaishi River of Niigata, Japan.</title>
        <authorList>
            <person name="Hosokawa N."/>
            <person name="Takahashi H."/>
            <person name="Aoki K."/>
            <person name="Takemura M."/>
        </authorList>
    </citation>
    <scope>NUCLEOTIDE SEQUENCE</scope>
</reference>
<evidence type="ECO:0000313" key="2">
    <source>
        <dbReference type="EMBL" id="BCU03495.1"/>
    </source>
</evidence>
<name>A0A811BSK1_9VIRU</name>
<proteinExistence type="predicted"/>
<accession>A0A811BSK1</accession>
<dbReference type="Proteomes" id="UP001253637">
    <property type="component" value="Segment"/>
</dbReference>
<evidence type="ECO:0000313" key="3">
    <source>
        <dbReference type="Proteomes" id="UP001253637"/>
    </source>
</evidence>
<keyword evidence="1" id="KW-1133">Transmembrane helix</keyword>
<evidence type="ECO:0000256" key="1">
    <source>
        <dbReference type="SAM" id="Phobius"/>
    </source>
</evidence>
<keyword evidence="1" id="KW-0812">Transmembrane</keyword>
<protein>
    <submittedName>
        <fullName evidence="2">Uncharacterized protein</fullName>
    </submittedName>
</protein>
<sequence length="147" mass="16460">MSSFLWVDVDRGRRWCDRDPRARWPLGERRRRRLLLLARGLKRVRASAFFPPCSVLLASFFILAGAVFLASWLFRVLADARSFFSSYFASSSLCCLVLLETPARTRKGAMREGGLYVCSEGGGGGCSLLSVGLADSWARARIWPPPR</sequence>
<organism evidence="2 3">
    <name type="scientific">Pandoravirus japonicus</name>
    <dbReference type="NCBI Taxonomy" id="2823154"/>
    <lineage>
        <taxon>Viruses</taxon>
        <taxon>Pandoravirus</taxon>
    </lineage>
</organism>